<evidence type="ECO:0000313" key="3">
    <source>
        <dbReference type="Proteomes" id="UP000018001"/>
    </source>
</evidence>
<dbReference type="HOGENOM" id="CLU_1038266_0_0_1"/>
<dbReference type="InParanoid" id="V5HZ41"/>
<feature type="coiled-coil region" evidence="1">
    <location>
        <begin position="44"/>
        <end position="71"/>
    </location>
</feature>
<keyword evidence="1" id="KW-0175">Coiled coil</keyword>
<dbReference type="Proteomes" id="UP000018001">
    <property type="component" value="Unassembled WGS sequence"/>
</dbReference>
<organism evidence="2 3">
    <name type="scientific">Byssochlamys spectabilis (strain No. 5 / NBRC 109023)</name>
    <name type="common">Paecilomyces variotii</name>
    <dbReference type="NCBI Taxonomy" id="1356009"/>
    <lineage>
        <taxon>Eukaryota</taxon>
        <taxon>Fungi</taxon>
        <taxon>Dikarya</taxon>
        <taxon>Ascomycota</taxon>
        <taxon>Pezizomycotina</taxon>
        <taxon>Eurotiomycetes</taxon>
        <taxon>Eurotiomycetidae</taxon>
        <taxon>Eurotiales</taxon>
        <taxon>Thermoascaceae</taxon>
        <taxon>Paecilomyces</taxon>
    </lineage>
</organism>
<dbReference type="AlphaFoldDB" id="V5HZ41"/>
<sequence>MHSLHSILPFGDDSIAKRIYDDAQSVFDRVYASWREIAGGDYDVDKVNQDVKSLKEGLQQYEKIYRDQQERLPLLLLSTIFKRLNSTQEINIDDSVCQMGYINEKGAHVLAWNFGYVRGAQWSGKKVGLDIATPWKLISDIFDCMEMSCMHPARFSLRLLGPPLVSRESKVSPEYIARVNHVLKDTSSIQVDISPLVENKCDGTAFLGDFLKAICDLSSLQELELNLSAPFGRWNMTSVFPLGKTTWTCLKSLRVENVEFNRKEFKCC</sequence>
<evidence type="ECO:0000313" key="2">
    <source>
        <dbReference type="EMBL" id="GAD95295.1"/>
    </source>
</evidence>
<accession>V5HZ41</accession>
<dbReference type="EMBL" id="BAUL01000120">
    <property type="protein sequence ID" value="GAD95295.1"/>
    <property type="molecule type" value="Genomic_DNA"/>
</dbReference>
<reference evidence="3" key="1">
    <citation type="journal article" date="2014" name="Genome Announc.">
        <title>Draft genome sequence of the formaldehyde-resistant fungus Byssochlamys spectabilis No. 5 (anamorph Paecilomyces variotii No. 5) (NBRC109023).</title>
        <authorList>
            <person name="Oka T."/>
            <person name="Ekino K."/>
            <person name="Fukuda K."/>
            <person name="Nomura Y."/>
        </authorList>
    </citation>
    <scope>NUCLEOTIDE SEQUENCE [LARGE SCALE GENOMIC DNA]</scope>
    <source>
        <strain evidence="3">No. 5 / NBRC 109023</strain>
    </source>
</reference>
<keyword evidence="3" id="KW-1185">Reference proteome</keyword>
<comment type="caution">
    <text evidence="2">The sequence shown here is derived from an EMBL/GenBank/DDBJ whole genome shotgun (WGS) entry which is preliminary data.</text>
</comment>
<protein>
    <submittedName>
        <fullName evidence="2">Uncharacterized protein</fullName>
    </submittedName>
</protein>
<evidence type="ECO:0000256" key="1">
    <source>
        <dbReference type="SAM" id="Coils"/>
    </source>
</evidence>
<proteinExistence type="predicted"/>
<gene>
    <name evidence="2" type="ORF">PVAR5_3937</name>
</gene>
<name>V5HZ41_BYSSN</name>